<keyword evidence="6" id="KW-1185">Reference proteome</keyword>
<evidence type="ECO:0000256" key="1">
    <source>
        <dbReference type="SAM" id="Phobius"/>
    </source>
</evidence>
<dbReference type="Proteomes" id="UP000199426">
    <property type="component" value="Unassembled WGS sequence"/>
</dbReference>
<evidence type="ECO:0000313" key="7">
    <source>
        <dbReference type="Proteomes" id="UP000251670"/>
    </source>
</evidence>
<accession>A0A2X2X5W5</accession>
<dbReference type="EMBL" id="UAWB01000002">
    <property type="protein sequence ID" value="SQB28705.1"/>
    <property type="molecule type" value="Genomic_DNA"/>
</dbReference>
<name>A0A2X2X5W5_CHRJE</name>
<evidence type="ECO:0000313" key="3">
    <source>
        <dbReference type="EMBL" id="SQB28705.1"/>
    </source>
</evidence>
<evidence type="ECO:0000313" key="6">
    <source>
        <dbReference type="Proteomes" id="UP000199426"/>
    </source>
</evidence>
<keyword evidence="1" id="KW-1133">Transmembrane helix</keyword>
<sequence length="41" mass="4943">MADIQKEKIKSYTRNSYILEICLVHFIFSGSSEFNYYLIYN</sequence>
<reference evidence="2 6" key="1">
    <citation type="submission" date="2016-10" db="EMBL/GenBank/DDBJ databases">
        <authorList>
            <person name="Varghese N."/>
            <person name="Submissions S."/>
        </authorList>
    </citation>
    <scope>NUCLEOTIDE SEQUENCE [LARGE SCALE GENOMIC DNA]</scope>
    <source>
        <strain evidence="2 6">DSM 19299</strain>
    </source>
</reference>
<dbReference type="EMBL" id="UAWB01000004">
    <property type="protein sequence ID" value="SQB43432.1"/>
    <property type="molecule type" value="Genomic_DNA"/>
</dbReference>
<evidence type="ECO:0000313" key="4">
    <source>
        <dbReference type="EMBL" id="SQB43432.1"/>
    </source>
</evidence>
<protein>
    <submittedName>
        <fullName evidence="5">Uncharacterized protein</fullName>
    </submittedName>
</protein>
<proteinExistence type="predicted"/>
<feature type="transmembrane region" description="Helical" evidence="1">
    <location>
        <begin position="21"/>
        <end position="39"/>
    </location>
</feature>
<evidence type="ECO:0000313" key="5">
    <source>
        <dbReference type="EMBL" id="SQB46061.1"/>
    </source>
</evidence>
<dbReference type="EMBL" id="UAWB01000012">
    <property type="protein sequence ID" value="SQB46061.1"/>
    <property type="molecule type" value="Genomic_DNA"/>
</dbReference>
<gene>
    <name evidence="3" type="ORF">NCTC13492_01916</name>
    <name evidence="4" type="ORF">NCTC13492_02241</name>
    <name evidence="5" type="ORF">NCTC13492_03124</name>
    <name evidence="2" type="ORF">SAMN05421542_4720</name>
</gene>
<dbReference type="AlphaFoldDB" id="A0A2X2X5W5"/>
<dbReference type="Proteomes" id="UP000251670">
    <property type="component" value="Unassembled WGS sequence"/>
</dbReference>
<reference evidence="5 7" key="2">
    <citation type="submission" date="2018-06" db="EMBL/GenBank/DDBJ databases">
        <authorList>
            <consortium name="Pathogen Informatics"/>
            <person name="Doyle S."/>
        </authorList>
    </citation>
    <scope>NUCLEOTIDE SEQUENCE [LARGE SCALE GENOMIC DNA]</scope>
    <source>
        <strain evidence="5 7">NCTC13492</strain>
    </source>
</reference>
<keyword evidence="1" id="KW-0472">Membrane</keyword>
<evidence type="ECO:0000313" key="2">
    <source>
        <dbReference type="EMBL" id="SDJ94817.1"/>
    </source>
</evidence>
<dbReference type="EMBL" id="FNEG01000019">
    <property type="protein sequence ID" value="SDJ94817.1"/>
    <property type="molecule type" value="Genomic_DNA"/>
</dbReference>
<organism evidence="5 7">
    <name type="scientific">Chryseobacterium jejuense</name>
    <dbReference type="NCBI Taxonomy" id="445960"/>
    <lineage>
        <taxon>Bacteria</taxon>
        <taxon>Pseudomonadati</taxon>
        <taxon>Bacteroidota</taxon>
        <taxon>Flavobacteriia</taxon>
        <taxon>Flavobacteriales</taxon>
        <taxon>Weeksellaceae</taxon>
        <taxon>Chryseobacterium group</taxon>
        <taxon>Chryseobacterium</taxon>
    </lineage>
</organism>
<keyword evidence="1" id="KW-0812">Transmembrane</keyword>